<dbReference type="PANTHER" id="PTHR43004:SF19">
    <property type="entry name" value="BINDING MONOOXYGENASE, PUTATIVE (JCVI)-RELATED"/>
    <property type="match status" value="1"/>
</dbReference>
<dbReference type="Gene3D" id="3.50.50.60">
    <property type="entry name" value="FAD/NAD(P)-binding domain"/>
    <property type="match status" value="1"/>
</dbReference>
<comment type="cofactor">
    <cofactor evidence="1">
        <name>FAD</name>
        <dbReference type="ChEBI" id="CHEBI:57692"/>
    </cofactor>
</comment>
<evidence type="ECO:0000256" key="2">
    <source>
        <dbReference type="ARBA" id="ARBA00022630"/>
    </source>
</evidence>
<evidence type="ECO:0000313" key="5">
    <source>
        <dbReference type="EMBL" id="QXJ23887.1"/>
    </source>
</evidence>
<gene>
    <name evidence="5" type="ORF">AGRA3207_005105</name>
</gene>
<dbReference type="Pfam" id="PF21274">
    <property type="entry name" value="Rng_hyd_C"/>
    <property type="match status" value="1"/>
</dbReference>
<dbReference type="Proteomes" id="UP001049518">
    <property type="component" value="Chromosome"/>
</dbReference>
<proteinExistence type="predicted"/>
<dbReference type="Gene3D" id="3.30.70.2450">
    <property type="match status" value="1"/>
</dbReference>
<dbReference type="PROSITE" id="PS51257">
    <property type="entry name" value="PROKAR_LIPOPROTEIN"/>
    <property type="match status" value="1"/>
</dbReference>
<feature type="domain" description="FAD-binding" evidence="4">
    <location>
        <begin position="4"/>
        <end position="332"/>
    </location>
</feature>
<dbReference type="InterPro" id="IPR036188">
    <property type="entry name" value="FAD/NAD-bd_sf"/>
</dbReference>
<keyword evidence="3" id="KW-0274">FAD</keyword>
<evidence type="ECO:0000313" key="6">
    <source>
        <dbReference type="Proteomes" id="UP001049518"/>
    </source>
</evidence>
<evidence type="ECO:0000256" key="3">
    <source>
        <dbReference type="ARBA" id="ARBA00022827"/>
    </source>
</evidence>
<dbReference type="EMBL" id="CP059572">
    <property type="protein sequence ID" value="QXJ23887.1"/>
    <property type="molecule type" value="Genomic_DNA"/>
</dbReference>
<dbReference type="PRINTS" id="PR00420">
    <property type="entry name" value="RNGMNOXGNASE"/>
</dbReference>
<dbReference type="Gene3D" id="3.40.30.120">
    <property type="match status" value="1"/>
</dbReference>
<dbReference type="PANTHER" id="PTHR43004">
    <property type="entry name" value="TRK SYSTEM POTASSIUM UPTAKE PROTEIN"/>
    <property type="match status" value="1"/>
</dbReference>
<organism evidence="5 6">
    <name type="scientific">Actinomadura graeca</name>
    <dbReference type="NCBI Taxonomy" id="2750812"/>
    <lineage>
        <taxon>Bacteria</taxon>
        <taxon>Bacillati</taxon>
        <taxon>Actinomycetota</taxon>
        <taxon>Actinomycetes</taxon>
        <taxon>Streptosporangiales</taxon>
        <taxon>Thermomonosporaceae</taxon>
        <taxon>Actinomadura</taxon>
    </lineage>
</organism>
<sequence>MEDRVVIAGGGPAGLMLACELGLLGVDAVVLERDPEPDENSQGMAVHGRSLEVFKQRGLADRIRKEDIWAWPRTPFAFFWLDLDGVGEEDHTYAFPQWRTERLLEDRARELGVDIRRGHELVGFEQDATGVTVETRSAAGPDRLRGAFLVGCDGADSRVRRLAGIEFETAGLGYHGVLGDVVLSDGPPPEFTTGLFQQGMFGALPLQPGELRLMTIEFGAEGPGPGTPVTAEELRASIRRVTGTDPEVEGVRWLARFGGTTRHARRYREGRVLLAGDAAHVLYISGTQGLNAGIQDAVNLGWKLAAEIQGRAPDGLLDTYHGERHPVGERICSHARAQMALMHPFDRVTPLRGLVAELLEIGAVNRFLLELPSATGYPLPVAEGTEGEPHPLLGRPVPDVPLDTGGGPAGTAEALHAGRGVLLDLSGGAADLGEAAAWAGRVDIVTAKPVPELDAAVLLVRPDGHVAYADRTGGDGKGLRWALATWFGEPAPAGAAG</sequence>
<reference evidence="5" key="1">
    <citation type="submission" date="2020-07" db="EMBL/GenBank/DDBJ databases">
        <authorList>
            <person name="Tarantini F.S."/>
            <person name="Hong K.W."/>
            <person name="Chan K.G."/>
        </authorList>
    </citation>
    <scope>NUCLEOTIDE SEQUENCE</scope>
    <source>
        <strain evidence="5">32-07</strain>
    </source>
</reference>
<keyword evidence="6" id="KW-1185">Reference proteome</keyword>
<name>A0ABX8R1N7_9ACTN</name>
<dbReference type="SUPFAM" id="SSF51905">
    <property type="entry name" value="FAD/NAD(P)-binding domain"/>
    <property type="match status" value="1"/>
</dbReference>
<keyword evidence="2" id="KW-0285">Flavoprotein</keyword>
<keyword evidence="5" id="KW-0560">Oxidoreductase</keyword>
<dbReference type="InterPro" id="IPR002938">
    <property type="entry name" value="FAD-bd"/>
</dbReference>
<dbReference type="RefSeq" id="WP_273699939.1">
    <property type="nucleotide sequence ID" value="NZ_CP059572.1"/>
</dbReference>
<accession>A0ABX8R1N7</accession>
<evidence type="ECO:0000259" key="4">
    <source>
        <dbReference type="Pfam" id="PF01494"/>
    </source>
</evidence>
<dbReference type="InterPro" id="IPR050641">
    <property type="entry name" value="RIFMO-like"/>
</dbReference>
<dbReference type="Pfam" id="PF01494">
    <property type="entry name" value="FAD_binding_3"/>
    <property type="match status" value="1"/>
</dbReference>
<evidence type="ECO:0000256" key="1">
    <source>
        <dbReference type="ARBA" id="ARBA00001974"/>
    </source>
</evidence>
<protein>
    <submittedName>
        <fullName evidence="5">FAD-dependent monooxygenase</fullName>
    </submittedName>
</protein>
<dbReference type="GO" id="GO:0004497">
    <property type="term" value="F:monooxygenase activity"/>
    <property type="evidence" value="ECO:0007669"/>
    <property type="project" value="UniProtKB-KW"/>
</dbReference>
<keyword evidence="5" id="KW-0503">Monooxygenase</keyword>